<dbReference type="PANTHER" id="PTHR13074:SF9">
    <property type="entry name" value="MEDIATOR OF RNA POLYMERASE II TRANSCRIPTION SUBUNIT 8"/>
    <property type="match status" value="1"/>
</dbReference>
<reference evidence="11 12" key="1">
    <citation type="submission" date="2018-01" db="EMBL/GenBank/DDBJ databases">
        <title>Harnessing the power of phylogenomics to disentangle the directionality and signatures of interkingdom host jumping in the parasitic fungal genus Tolypocladium.</title>
        <authorList>
            <person name="Quandt C.A."/>
            <person name="Patterson W."/>
            <person name="Spatafora J.W."/>
        </authorList>
    </citation>
    <scope>NUCLEOTIDE SEQUENCE [LARGE SCALE GENOMIC DNA]</scope>
    <source>
        <strain evidence="11 12">NRBC 100945</strain>
    </source>
</reference>
<organism evidence="11 12">
    <name type="scientific">Tolypocladium paradoxum</name>
    <dbReference type="NCBI Taxonomy" id="94208"/>
    <lineage>
        <taxon>Eukaryota</taxon>
        <taxon>Fungi</taxon>
        <taxon>Dikarya</taxon>
        <taxon>Ascomycota</taxon>
        <taxon>Pezizomycotina</taxon>
        <taxon>Sordariomycetes</taxon>
        <taxon>Hypocreomycetidae</taxon>
        <taxon>Hypocreales</taxon>
        <taxon>Ophiocordycipitaceae</taxon>
        <taxon>Tolypocladium</taxon>
    </lineage>
</organism>
<evidence type="ECO:0000256" key="6">
    <source>
        <dbReference type="ARBA" id="ARBA00023163"/>
    </source>
</evidence>
<keyword evidence="6 9" id="KW-0804">Transcription</keyword>
<dbReference type="OrthoDB" id="5329317at2759"/>
<sequence length="293" mass="32786">PTEIAIAHTHDVRIPRPTLHEEKNQQRKAKQDKMATLGLDDDELKSVEQTLSRLAQLSSSIQSLKMDILKSNPLPHPSSLQASAQILQRNLQTVLDNLSENAELFARIAIHPSTNYPGRAQENILTQLLRKKLEPDVEELVAEGRETARLATPEGVAELQGIWDELREWTHERIAAYVRDEAGDVYTKEEREMGADQVRTGLRRGLDEESDEEEEEAGDGDDDDGNDEGDDEDGEKGKTQPPRGPEPETLLWFATRGDFEVPRNVEYERKGGVRKGLEGVNIPPERMEGVGSA</sequence>
<feature type="region of interest" description="Disordered" evidence="10">
    <location>
        <begin position="188"/>
        <end position="293"/>
    </location>
</feature>
<feature type="compositionally biased region" description="Basic and acidic residues" evidence="10">
    <location>
        <begin position="257"/>
        <end position="277"/>
    </location>
</feature>
<keyword evidence="7 9" id="KW-0539">Nucleus</keyword>
<evidence type="ECO:0000256" key="8">
    <source>
        <dbReference type="ARBA" id="ARBA00031261"/>
    </source>
</evidence>
<dbReference type="Gene3D" id="6.10.250.2610">
    <property type="match status" value="1"/>
</dbReference>
<dbReference type="GO" id="GO:0000978">
    <property type="term" value="F:RNA polymerase II cis-regulatory region sequence-specific DNA binding"/>
    <property type="evidence" value="ECO:0007669"/>
    <property type="project" value="TreeGrafter"/>
</dbReference>
<gene>
    <name evidence="9" type="primary">MED8</name>
    <name evidence="11" type="ORF">TPAR_01137</name>
</gene>
<dbReference type="EMBL" id="PKSG01000117">
    <property type="protein sequence ID" value="POR38665.1"/>
    <property type="molecule type" value="Genomic_DNA"/>
</dbReference>
<dbReference type="PANTHER" id="PTHR13074">
    <property type="entry name" value="MEDIATOR OF RNA POLYMERASE II TRANSCRIPTION SUBUNIT 8"/>
    <property type="match status" value="1"/>
</dbReference>
<dbReference type="InterPro" id="IPR019364">
    <property type="entry name" value="Mediatior_Med8_fun/met"/>
</dbReference>
<comment type="caution">
    <text evidence="11">The sequence shown here is derived from an EMBL/GenBank/DDBJ whole genome shotgun (WGS) entry which is preliminary data.</text>
</comment>
<dbReference type="Gene3D" id="1.20.58.1710">
    <property type="match status" value="1"/>
</dbReference>
<keyword evidence="5 9" id="KW-0010">Activator</keyword>
<evidence type="ECO:0000256" key="4">
    <source>
        <dbReference type="ARBA" id="ARBA00023015"/>
    </source>
</evidence>
<feature type="non-terminal residue" evidence="11">
    <location>
        <position position="1"/>
    </location>
</feature>
<dbReference type="Proteomes" id="UP000237481">
    <property type="component" value="Unassembled WGS sequence"/>
</dbReference>
<name>A0A2S4L890_9HYPO</name>
<comment type="subcellular location">
    <subcellularLocation>
        <location evidence="1 9">Nucleus</location>
    </subcellularLocation>
</comment>
<accession>A0A2S4L890</accession>
<feature type="compositionally biased region" description="Acidic residues" evidence="10">
    <location>
        <begin position="208"/>
        <end position="234"/>
    </location>
</feature>
<dbReference type="GO" id="GO:0016592">
    <property type="term" value="C:mediator complex"/>
    <property type="evidence" value="ECO:0007669"/>
    <property type="project" value="InterPro"/>
</dbReference>
<comment type="similarity">
    <text evidence="2 9">Belongs to the Mediator complex subunit 8 family.</text>
</comment>
<evidence type="ECO:0000256" key="3">
    <source>
        <dbReference type="ARBA" id="ARBA00020637"/>
    </source>
</evidence>
<comment type="subunit">
    <text evidence="9">Component of the Mediator complex.</text>
</comment>
<dbReference type="Pfam" id="PF10232">
    <property type="entry name" value="Med8"/>
    <property type="match status" value="1"/>
</dbReference>
<protein>
    <recommendedName>
        <fullName evidence="3 9">Mediator of RNA polymerase II transcription subunit 8</fullName>
    </recommendedName>
    <alternativeName>
        <fullName evidence="8 9">Mediator complex subunit 8</fullName>
    </alternativeName>
</protein>
<dbReference type="STRING" id="94208.A0A2S4L890"/>
<evidence type="ECO:0000256" key="7">
    <source>
        <dbReference type="ARBA" id="ARBA00023242"/>
    </source>
</evidence>
<evidence type="ECO:0000256" key="2">
    <source>
        <dbReference type="ARBA" id="ARBA00005716"/>
    </source>
</evidence>
<evidence type="ECO:0000256" key="10">
    <source>
        <dbReference type="SAM" id="MobiDB-lite"/>
    </source>
</evidence>
<keyword evidence="12" id="KW-1185">Reference proteome</keyword>
<evidence type="ECO:0000313" key="12">
    <source>
        <dbReference type="Proteomes" id="UP000237481"/>
    </source>
</evidence>
<dbReference type="GO" id="GO:0003712">
    <property type="term" value="F:transcription coregulator activity"/>
    <property type="evidence" value="ECO:0007669"/>
    <property type="project" value="InterPro"/>
</dbReference>
<comment type="function">
    <text evidence="9">Component of the Mediator complex, a coactivator involved in the regulated transcription of nearly all RNA polymerase II-dependent genes. Mediator functions as a bridge to convey information from gene-specific regulatory proteins to the basal RNA polymerase II transcription machinery. Mediator is recruited to promoters by direct interactions with regulatory proteins and serves as a scaffold for the assembly of a functional preinitiation complex with RNA polymerase II and the general transcription factors.</text>
</comment>
<evidence type="ECO:0000313" key="11">
    <source>
        <dbReference type="EMBL" id="POR38665.1"/>
    </source>
</evidence>
<dbReference type="AlphaFoldDB" id="A0A2S4L890"/>
<keyword evidence="4 9" id="KW-0805">Transcription regulation</keyword>
<evidence type="ECO:0000256" key="1">
    <source>
        <dbReference type="ARBA" id="ARBA00004123"/>
    </source>
</evidence>
<dbReference type="GO" id="GO:0070847">
    <property type="term" value="C:core mediator complex"/>
    <property type="evidence" value="ECO:0007669"/>
    <property type="project" value="TreeGrafter"/>
</dbReference>
<proteinExistence type="inferred from homology"/>
<evidence type="ECO:0000256" key="5">
    <source>
        <dbReference type="ARBA" id="ARBA00023159"/>
    </source>
</evidence>
<dbReference type="GO" id="GO:0006357">
    <property type="term" value="P:regulation of transcription by RNA polymerase II"/>
    <property type="evidence" value="ECO:0007669"/>
    <property type="project" value="InterPro"/>
</dbReference>
<evidence type="ECO:0000256" key="9">
    <source>
        <dbReference type="RuleBase" id="RU364144"/>
    </source>
</evidence>